<evidence type="ECO:0000256" key="1">
    <source>
        <dbReference type="SAM" id="Phobius"/>
    </source>
</evidence>
<gene>
    <name evidence="2" type="ORF">DFR34_10316</name>
</gene>
<name>A0A318LGB3_9NEIS</name>
<organism evidence="2 3">
    <name type="scientific">Rivihabitans pingtungensis</name>
    <dbReference type="NCBI Taxonomy" id="1054498"/>
    <lineage>
        <taxon>Bacteria</taxon>
        <taxon>Pseudomonadati</taxon>
        <taxon>Pseudomonadota</taxon>
        <taxon>Betaproteobacteria</taxon>
        <taxon>Neisseriales</taxon>
        <taxon>Aquaspirillaceae</taxon>
        <taxon>Rivihabitans</taxon>
    </lineage>
</organism>
<feature type="transmembrane region" description="Helical" evidence="1">
    <location>
        <begin position="12"/>
        <end position="32"/>
    </location>
</feature>
<dbReference type="OrthoDB" id="5382495at2"/>
<accession>A0A318LGB3</accession>
<comment type="caution">
    <text evidence="2">The sequence shown here is derived from an EMBL/GenBank/DDBJ whole genome shotgun (WGS) entry which is preliminary data.</text>
</comment>
<reference evidence="2 3" key="1">
    <citation type="submission" date="2018-05" db="EMBL/GenBank/DDBJ databases">
        <title>Genomic Encyclopedia of Type Strains, Phase IV (KMG-IV): sequencing the most valuable type-strain genomes for metagenomic binning, comparative biology and taxonomic classification.</title>
        <authorList>
            <person name="Goeker M."/>
        </authorList>
    </citation>
    <scope>NUCLEOTIDE SEQUENCE [LARGE SCALE GENOMIC DNA]</scope>
    <source>
        <strain evidence="2 3">DSM 29661</strain>
    </source>
</reference>
<keyword evidence="3" id="KW-1185">Reference proteome</keyword>
<keyword evidence="1" id="KW-1133">Transmembrane helix</keyword>
<keyword evidence="1" id="KW-0472">Membrane</keyword>
<evidence type="ECO:0000313" key="2">
    <source>
        <dbReference type="EMBL" id="PXX80677.1"/>
    </source>
</evidence>
<evidence type="ECO:0000313" key="3">
    <source>
        <dbReference type="Proteomes" id="UP000247555"/>
    </source>
</evidence>
<feature type="transmembrane region" description="Helical" evidence="1">
    <location>
        <begin position="114"/>
        <end position="131"/>
    </location>
</feature>
<dbReference type="EMBL" id="QJKI01000003">
    <property type="protein sequence ID" value="PXX80677.1"/>
    <property type="molecule type" value="Genomic_DNA"/>
</dbReference>
<dbReference type="RefSeq" id="WP_110389727.1">
    <property type="nucleotide sequence ID" value="NZ_QJKI01000003.1"/>
</dbReference>
<keyword evidence="1" id="KW-0812">Transmembrane</keyword>
<dbReference type="Proteomes" id="UP000247555">
    <property type="component" value="Unassembled WGS sequence"/>
</dbReference>
<feature type="transmembrane region" description="Helical" evidence="1">
    <location>
        <begin position="80"/>
        <end position="102"/>
    </location>
</feature>
<proteinExistence type="predicted"/>
<dbReference type="AlphaFoldDB" id="A0A318LGB3"/>
<protein>
    <submittedName>
        <fullName evidence="2">Uncharacterized protein</fullName>
    </submittedName>
</protein>
<sequence length="132" mass="14840">MLLGVWADQAGVFLAWLCAITTVVFAVPITFFPLRWARLMRWRIPADTQLTVYFGRCLGLFILILEGLMARAAWSGEGRVWVFEQLVAVFACMVALHVYGALRREQPWTETAEIGVYSVCLVLTLACFPLPA</sequence>
<feature type="transmembrane region" description="Helical" evidence="1">
    <location>
        <begin position="53"/>
        <end position="74"/>
    </location>
</feature>